<evidence type="ECO:0000313" key="2">
    <source>
        <dbReference type="EMBL" id="TWW70799.1"/>
    </source>
</evidence>
<dbReference type="InterPro" id="IPR036426">
    <property type="entry name" value="Bulb-type_lectin_dom_sf"/>
</dbReference>
<dbReference type="InterPro" id="IPR001480">
    <property type="entry name" value="Bulb-type_lectin_dom"/>
</dbReference>
<accession>A0A5C6NVY0</accession>
<evidence type="ECO:0000313" key="3">
    <source>
        <dbReference type="Proteomes" id="UP000324091"/>
    </source>
</evidence>
<keyword evidence="3" id="KW-1185">Reference proteome</keyword>
<dbReference type="Gene3D" id="2.90.10.30">
    <property type="match status" value="1"/>
</dbReference>
<proteinExistence type="predicted"/>
<sequence>MSVTVLAKNGKLRAGDSVSSKNELYRAVMQDDGNFVVYKGDEVMWAAGTHGRGANRIVLHEYGNMTMYRADSRPCWSTRFPDDISNTCALLLTDEGKLVLEKDGQEVLIWSRTMSKDVLERGSELRRGDYLMAKNAEWKAVFQHDANFVIYGWKPVWASDTYGMDQTRLCMQEDCNLVMYNDEDKPRWHTNTAKGSCNTCVLSLTDEGKLVLEKDGQAIMA</sequence>
<dbReference type="EMBL" id="RHFK02000009">
    <property type="protein sequence ID" value="TWW70799.1"/>
    <property type="molecule type" value="Genomic_DNA"/>
</dbReference>
<organism evidence="2 3">
    <name type="scientific">Takifugu flavidus</name>
    <name type="common">sansaifugu</name>
    <dbReference type="NCBI Taxonomy" id="433684"/>
    <lineage>
        <taxon>Eukaryota</taxon>
        <taxon>Metazoa</taxon>
        <taxon>Chordata</taxon>
        <taxon>Craniata</taxon>
        <taxon>Vertebrata</taxon>
        <taxon>Euteleostomi</taxon>
        <taxon>Actinopterygii</taxon>
        <taxon>Neopterygii</taxon>
        <taxon>Teleostei</taxon>
        <taxon>Neoteleostei</taxon>
        <taxon>Acanthomorphata</taxon>
        <taxon>Eupercaria</taxon>
        <taxon>Tetraodontiformes</taxon>
        <taxon>Tetradontoidea</taxon>
        <taxon>Tetraodontidae</taxon>
        <taxon>Takifugu</taxon>
    </lineage>
</organism>
<protein>
    <recommendedName>
        <fullName evidence="1">Bulb-type lectin domain-containing protein</fullName>
    </recommendedName>
</protein>
<comment type="caution">
    <text evidence="2">The sequence shown here is derived from an EMBL/GenBank/DDBJ whole genome shotgun (WGS) entry which is preliminary data.</text>
</comment>
<evidence type="ECO:0000259" key="1">
    <source>
        <dbReference type="PROSITE" id="PS50927"/>
    </source>
</evidence>
<dbReference type="SMART" id="SM00108">
    <property type="entry name" value="B_lectin"/>
    <property type="match status" value="1"/>
</dbReference>
<dbReference type="AlphaFoldDB" id="A0A5C6NVY0"/>
<feature type="domain" description="Bulb-type lectin" evidence="1">
    <location>
        <begin position="3"/>
        <end position="113"/>
    </location>
</feature>
<dbReference type="SUPFAM" id="SSF51110">
    <property type="entry name" value="alpha-D-mannose-specific plant lectins"/>
    <property type="match status" value="2"/>
</dbReference>
<dbReference type="Proteomes" id="UP000324091">
    <property type="component" value="Chromosome 17"/>
</dbReference>
<reference evidence="2 3" key="1">
    <citation type="submission" date="2019-04" db="EMBL/GenBank/DDBJ databases">
        <title>Chromosome genome assembly for Takifugu flavidus.</title>
        <authorList>
            <person name="Xiao S."/>
        </authorList>
    </citation>
    <scope>NUCLEOTIDE SEQUENCE [LARGE SCALE GENOMIC DNA]</scope>
    <source>
        <strain evidence="2">HTHZ2018</strain>
        <tissue evidence="2">Muscle</tissue>
    </source>
</reference>
<gene>
    <name evidence="2" type="ORF">D4764_17G0002820</name>
</gene>
<name>A0A5C6NVY0_9TELE</name>
<dbReference type="PROSITE" id="PS50927">
    <property type="entry name" value="BULB_LECTIN"/>
    <property type="match status" value="2"/>
</dbReference>
<dbReference type="Gene3D" id="2.90.10.10">
    <property type="entry name" value="Bulb-type lectin domain"/>
    <property type="match status" value="2"/>
</dbReference>
<feature type="domain" description="Bulb-type lectin" evidence="1">
    <location>
        <begin position="116"/>
        <end position="221"/>
    </location>
</feature>